<evidence type="ECO:0000256" key="2">
    <source>
        <dbReference type="SAM" id="SignalP"/>
    </source>
</evidence>
<protein>
    <recommendedName>
        <fullName evidence="7">DUF3324 domain-containing protein</fullName>
    </recommendedName>
</protein>
<gene>
    <name evidence="5" type="ORF">A5866_001713</name>
</gene>
<evidence type="ECO:0000313" key="5">
    <source>
        <dbReference type="EMBL" id="WYJ86629.1"/>
    </source>
</evidence>
<keyword evidence="1" id="KW-0812">Transmembrane</keyword>
<dbReference type="InterPro" id="IPR010317">
    <property type="entry name" value="WxLIP_PGBD"/>
</dbReference>
<name>A0ABZ2T715_9ENTE</name>
<sequence length="353" mass="39648">MKKYSTCLLLMICLAFFFDPVTSWAKQDSTNLIDGLSYEVLYPENQKNKKLGYFDLAMQPGQEQKVSLKLYNSLSKELTVNVSLNTAKTNSIGKVEYGPNDLKADSSLTTDFIKIVKGPSKVVIPARSSKQLELMISLPKEMTPGLIAGGIQLQPVADSTMKDQGKKDIVVNEFAFLVGMLLRVGDTSSIKPELKLNKTYIAFKDGKSHLFVNISNSRPAYVEGMEVEVQVRKTNKQKVLFEYQKKDMRMAPNSVIDLPIDLADKGVSAGDYSAQISIISKTGDRWSWTEDFKVNVLEANSFNQQSVEHKSDSKPMLWMIVVIVGVCGLVFLSRYKLIKHKKHKRTETEKARK</sequence>
<keyword evidence="1" id="KW-0472">Membrane</keyword>
<keyword evidence="6" id="KW-1185">Reference proteome</keyword>
<feature type="domain" description="WxL Interacting Protein peptidoglycan binding" evidence="3">
    <location>
        <begin position="41"/>
        <end position="154"/>
    </location>
</feature>
<organism evidence="5 6">
    <name type="scientific">Candidatus Enterococcus lemimoniae</name>
    <dbReference type="NCBI Taxonomy" id="1834167"/>
    <lineage>
        <taxon>Bacteria</taxon>
        <taxon>Bacillati</taxon>
        <taxon>Bacillota</taxon>
        <taxon>Bacilli</taxon>
        <taxon>Lactobacillales</taxon>
        <taxon>Enterococcaceae</taxon>
        <taxon>Enterococcus</taxon>
    </lineage>
</organism>
<feature type="chain" id="PRO_5045624597" description="DUF3324 domain-containing protein" evidence="2">
    <location>
        <begin position="26"/>
        <end position="353"/>
    </location>
</feature>
<evidence type="ECO:0008006" key="7">
    <source>
        <dbReference type="Google" id="ProtNLM"/>
    </source>
</evidence>
<evidence type="ECO:0000256" key="1">
    <source>
        <dbReference type="SAM" id="Phobius"/>
    </source>
</evidence>
<reference evidence="6" key="1">
    <citation type="submission" date="2017-05" db="EMBL/GenBank/DDBJ databases">
        <title>The Genome Sequence of EEnterococcus faecalis 9F2_4866.</title>
        <authorList>
            <consortium name="The Broad Institute Genomics Platform"/>
            <consortium name="The Broad Institute Genomic Center for Infectious Diseases"/>
            <person name="Earl A."/>
            <person name="Manson A."/>
            <person name="Schwartman J."/>
            <person name="Gilmore M."/>
            <person name="Abouelleil A."/>
            <person name="Cao P."/>
            <person name="Chapman S."/>
            <person name="Cusick C."/>
            <person name="Shea T."/>
            <person name="Young S."/>
            <person name="Neafsey D."/>
            <person name="Nusbaum C."/>
            <person name="Birren B."/>
        </authorList>
    </citation>
    <scope>NUCLEOTIDE SEQUENCE [LARGE SCALE GENOMIC DNA]</scope>
    <source>
        <strain evidence="6">12C11_DIV0727</strain>
    </source>
</reference>
<evidence type="ECO:0000259" key="4">
    <source>
        <dbReference type="Pfam" id="PF11797"/>
    </source>
</evidence>
<feature type="domain" description="WxL Interacting Protein host binding" evidence="4">
    <location>
        <begin position="170"/>
        <end position="304"/>
    </location>
</feature>
<evidence type="ECO:0000313" key="6">
    <source>
        <dbReference type="Proteomes" id="UP000195080"/>
    </source>
</evidence>
<keyword evidence="1" id="KW-1133">Transmembrane helix</keyword>
<dbReference type="RefSeq" id="WP_086443792.1">
    <property type="nucleotide sequence ID" value="NZ_CP147248.1"/>
</dbReference>
<dbReference type="EMBL" id="CP147248">
    <property type="protein sequence ID" value="WYJ86629.1"/>
    <property type="molecule type" value="Genomic_DNA"/>
</dbReference>
<dbReference type="Proteomes" id="UP000195080">
    <property type="component" value="Chromosome"/>
</dbReference>
<feature type="transmembrane region" description="Helical" evidence="1">
    <location>
        <begin position="316"/>
        <end position="335"/>
    </location>
</feature>
<keyword evidence="2" id="KW-0732">Signal</keyword>
<feature type="signal peptide" evidence="2">
    <location>
        <begin position="1"/>
        <end position="25"/>
    </location>
</feature>
<proteinExistence type="predicted"/>
<evidence type="ECO:0000259" key="3">
    <source>
        <dbReference type="Pfam" id="PF06030"/>
    </source>
</evidence>
<dbReference type="Pfam" id="PF06030">
    <property type="entry name" value="WxLIP_PGBD"/>
    <property type="match status" value="1"/>
</dbReference>
<accession>A0ABZ2T715</accession>
<dbReference type="Pfam" id="PF11797">
    <property type="entry name" value="WxLIP_HBD"/>
    <property type="match status" value="1"/>
</dbReference>
<dbReference type="InterPro" id="IPR021759">
    <property type="entry name" value="WxLIP_HBD"/>
</dbReference>